<dbReference type="GO" id="GO:0005524">
    <property type="term" value="F:ATP binding"/>
    <property type="evidence" value="ECO:0007669"/>
    <property type="project" value="UniProtKB-UniRule"/>
</dbReference>
<name>A0A8S8ZI90_SORMA</name>
<feature type="region of interest" description="Disordered" evidence="17">
    <location>
        <begin position="736"/>
        <end position="760"/>
    </location>
</feature>
<feature type="binding site" evidence="14">
    <location>
        <position position="862"/>
    </location>
    <ligand>
        <name>ATP</name>
        <dbReference type="ChEBI" id="CHEBI:30616"/>
    </ligand>
</feature>
<feature type="transmembrane region" description="Helical" evidence="16">
    <location>
        <begin position="1227"/>
        <end position="1246"/>
    </location>
</feature>
<comment type="similarity">
    <text evidence="2 16">Belongs to the cation transport ATPase (P-type) (TC 3.A.3) family. Type IV subfamily.</text>
</comment>
<evidence type="ECO:0000259" key="19">
    <source>
        <dbReference type="Pfam" id="PF16212"/>
    </source>
</evidence>
<dbReference type="GO" id="GO:0032456">
    <property type="term" value="P:endocytic recycling"/>
    <property type="evidence" value="ECO:0007669"/>
    <property type="project" value="TreeGrafter"/>
</dbReference>
<keyword evidence="7 15" id="KW-0460">Magnesium</keyword>
<dbReference type="FunFam" id="3.40.50.1000:FF:000172">
    <property type="entry name" value="Phospholipid-transporting ATPase"/>
    <property type="match status" value="1"/>
</dbReference>
<dbReference type="Proteomes" id="UP000433876">
    <property type="component" value="Unassembled WGS sequence"/>
</dbReference>
<dbReference type="InterPro" id="IPR032630">
    <property type="entry name" value="P_typ_ATPase_c"/>
</dbReference>
<evidence type="ECO:0000256" key="5">
    <source>
        <dbReference type="ARBA" id="ARBA00022741"/>
    </source>
</evidence>
<evidence type="ECO:0000256" key="7">
    <source>
        <dbReference type="ARBA" id="ARBA00022842"/>
    </source>
</evidence>
<evidence type="ECO:0000256" key="3">
    <source>
        <dbReference type="ARBA" id="ARBA00022692"/>
    </source>
</evidence>
<comment type="caution">
    <text evidence="20">The sequence shown here is derived from an EMBL/GenBank/DDBJ whole genome shotgun (WGS) entry which is preliminary data.</text>
</comment>
<feature type="binding site" evidence="15">
    <location>
        <position position="1087"/>
    </location>
    <ligand>
        <name>Mg(2+)</name>
        <dbReference type="ChEBI" id="CHEBI:18420"/>
    </ligand>
</feature>
<dbReference type="OMA" id="YVYGQRN"/>
<evidence type="ECO:0000256" key="1">
    <source>
        <dbReference type="ARBA" id="ARBA00004141"/>
    </source>
</evidence>
<dbReference type="EC" id="7.6.2.1" evidence="16"/>
<dbReference type="Pfam" id="PF00702">
    <property type="entry name" value="Hydrolase"/>
    <property type="match status" value="1"/>
</dbReference>
<evidence type="ECO:0000256" key="4">
    <source>
        <dbReference type="ARBA" id="ARBA00022723"/>
    </source>
</evidence>
<dbReference type="SUPFAM" id="SSF81665">
    <property type="entry name" value="Calcium ATPase, transmembrane domain M"/>
    <property type="match status" value="1"/>
</dbReference>
<feature type="binding site" evidence="14">
    <location>
        <position position="493"/>
    </location>
    <ligand>
        <name>ATP</name>
        <dbReference type="ChEBI" id="CHEBI:30616"/>
    </ligand>
</feature>
<feature type="binding site" evidence="14">
    <location>
        <position position="942"/>
    </location>
    <ligand>
        <name>ATP</name>
        <dbReference type="ChEBI" id="CHEBI:30616"/>
    </ligand>
</feature>
<feature type="transmembrane region" description="Helical" evidence="16">
    <location>
        <begin position="426"/>
        <end position="447"/>
    </location>
</feature>
<dbReference type="SFLD" id="SFLDF00027">
    <property type="entry name" value="p-type_atpase"/>
    <property type="match status" value="1"/>
</dbReference>
<dbReference type="InterPro" id="IPR036412">
    <property type="entry name" value="HAD-like_sf"/>
</dbReference>
<dbReference type="Pfam" id="PF13246">
    <property type="entry name" value="Cation_ATPase"/>
    <property type="match status" value="1"/>
</dbReference>
<feature type="compositionally biased region" description="Basic and acidic residues" evidence="17">
    <location>
        <begin position="1456"/>
        <end position="1473"/>
    </location>
</feature>
<feature type="compositionally biased region" description="Low complexity" evidence="17">
    <location>
        <begin position="562"/>
        <end position="577"/>
    </location>
</feature>
<feature type="binding site" evidence="14">
    <location>
        <position position="943"/>
    </location>
    <ligand>
        <name>ATP</name>
        <dbReference type="ChEBI" id="CHEBI:30616"/>
    </ligand>
</feature>
<feature type="binding site" evidence="14">
    <location>
        <position position="1091"/>
    </location>
    <ligand>
        <name>ATP</name>
        <dbReference type="ChEBI" id="CHEBI:30616"/>
    </ligand>
</feature>
<dbReference type="InterPro" id="IPR001757">
    <property type="entry name" value="P_typ_ATPase"/>
</dbReference>
<comment type="catalytic activity">
    <reaction evidence="12">
        <text>a 1,2-diacyl-sn-glycero-3-phosphoethanolamine(out) + ATP + H2O = a 1,2-diacyl-sn-glycero-3-phosphoethanolamine(in) + ADP + phosphate + H(+)</text>
        <dbReference type="Rhea" id="RHEA:66132"/>
        <dbReference type="ChEBI" id="CHEBI:15377"/>
        <dbReference type="ChEBI" id="CHEBI:15378"/>
        <dbReference type="ChEBI" id="CHEBI:30616"/>
        <dbReference type="ChEBI" id="CHEBI:43474"/>
        <dbReference type="ChEBI" id="CHEBI:64612"/>
        <dbReference type="ChEBI" id="CHEBI:456216"/>
    </reaction>
    <physiologicalReaction direction="left-to-right" evidence="12">
        <dbReference type="Rhea" id="RHEA:66133"/>
    </physiologicalReaction>
</comment>
<dbReference type="EMBL" id="NMPR01000139">
    <property type="protein sequence ID" value="KAA8629359.1"/>
    <property type="molecule type" value="Genomic_DNA"/>
</dbReference>
<dbReference type="InterPro" id="IPR018303">
    <property type="entry name" value="ATPase_P-typ_P_site"/>
</dbReference>
<evidence type="ECO:0000256" key="15">
    <source>
        <dbReference type="PIRSR" id="PIRSR606539-3"/>
    </source>
</evidence>
<feature type="region of interest" description="Disordered" evidence="17">
    <location>
        <begin position="562"/>
        <end position="584"/>
    </location>
</feature>
<feature type="transmembrane region" description="Helical" evidence="16">
    <location>
        <begin position="1333"/>
        <end position="1353"/>
    </location>
</feature>
<organism evidence="20 21">
    <name type="scientific">Sordaria macrospora</name>
    <dbReference type="NCBI Taxonomy" id="5147"/>
    <lineage>
        <taxon>Eukaryota</taxon>
        <taxon>Fungi</taxon>
        <taxon>Dikarya</taxon>
        <taxon>Ascomycota</taxon>
        <taxon>Pezizomycotina</taxon>
        <taxon>Sordariomycetes</taxon>
        <taxon>Sordariomycetidae</taxon>
        <taxon>Sordariales</taxon>
        <taxon>Sordariaceae</taxon>
        <taxon>Sordaria</taxon>
    </lineage>
</organism>
<evidence type="ECO:0000256" key="11">
    <source>
        <dbReference type="ARBA" id="ARBA00034036"/>
    </source>
</evidence>
<keyword evidence="4 15" id="KW-0479">Metal-binding</keyword>
<dbReference type="Pfam" id="PF16212">
    <property type="entry name" value="PhoLip_ATPase_C"/>
    <property type="match status" value="1"/>
</dbReference>
<comment type="catalytic activity">
    <reaction evidence="11 16">
        <text>ATP + H2O + phospholipidSide 1 = ADP + phosphate + phospholipidSide 2.</text>
        <dbReference type="EC" id="7.6.2.1"/>
    </reaction>
</comment>
<evidence type="ECO:0000256" key="6">
    <source>
        <dbReference type="ARBA" id="ARBA00022840"/>
    </source>
</evidence>
<dbReference type="GO" id="GO:0005886">
    <property type="term" value="C:plasma membrane"/>
    <property type="evidence" value="ECO:0007669"/>
    <property type="project" value="TreeGrafter"/>
</dbReference>
<feature type="region of interest" description="Disordered" evidence="17">
    <location>
        <begin position="1429"/>
        <end position="1486"/>
    </location>
</feature>
<dbReference type="PANTHER" id="PTHR24092">
    <property type="entry name" value="PROBABLE PHOSPHOLIPID-TRANSPORTING ATPASE"/>
    <property type="match status" value="1"/>
</dbReference>
<dbReference type="FunFam" id="3.40.1110.10:FF:000090">
    <property type="entry name" value="Phospholipid-transporting ATPase"/>
    <property type="match status" value="1"/>
</dbReference>
<dbReference type="Gene3D" id="3.40.1110.10">
    <property type="entry name" value="Calcium-transporting ATPase, cytoplasmic domain N"/>
    <property type="match status" value="1"/>
</dbReference>
<evidence type="ECO:0000313" key="21">
    <source>
        <dbReference type="Proteomes" id="UP000433876"/>
    </source>
</evidence>
<feature type="active site" description="4-aspartylphosphate intermediate" evidence="13">
    <location>
        <position position="493"/>
    </location>
</feature>
<protein>
    <recommendedName>
        <fullName evidence="16">Phospholipid-transporting ATPase</fullName>
        <ecNumber evidence="16">7.6.2.1</ecNumber>
    </recommendedName>
</protein>
<gene>
    <name evidence="20" type="ORF">SMACR_01068</name>
</gene>
<evidence type="ECO:0000256" key="2">
    <source>
        <dbReference type="ARBA" id="ARBA00008109"/>
    </source>
</evidence>
<feature type="compositionally biased region" description="Acidic residues" evidence="17">
    <location>
        <begin position="1443"/>
        <end position="1455"/>
    </location>
</feature>
<feature type="binding site" evidence="14">
    <location>
        <position position="1046"/>
    </location>
    <ligand>
        <name>ATP</name>
        <dbReference type="ChEBI" id="CHEBI:30616"/>
    </ligand>
</feature>
<evidence type="ECO:0000256" key="9">
    <source>
        <dbReference type="ARBA" id="ARBA00022989"/>
    </source>
</evidence>
<evidence type="ECO:0000256" key="13">
    <source>
        <dbReference type="PIRSR" id="PIRSR606539-1"/>
    </source>
</evidence>
<feature type="binding site" evidence="14">
    <location>
        <position position="494"/>
    </location>
    <ligand>
        <name>ATP</name>
        <dbReference type="ChEBI" id="CHEBI:30616"/>
    </ligand>
</feature>
<evidence type="ECO:0000313" key="20">
    <source>
        <dbReference type="EMBL" id="KAA8629359.1"/>
    </source>
</evidence>
<dbReference type="PRINTS" id="PR00119">
    <property type="entry name" value="CATATPASE"/>
</dbReference>
<dbReference type="NCBIfam" id="TIGR01494">
    <property type="entry name" value="ATPase_P-type"/>
    <property type="match status" value="1"/>
</dbReference>
<feature type="compositionally biased region" description="Basic and acidic residues" evidence="17">
    <location>
        <begin position="736"/>
        <end position="752"/>
    </location>
</feature>
<dbReference type="SUPFAM" id="SSF56784">
    <property type="entry name" value="HAD-like"/>
    <property type="match status" value="1"/>
</dbReference>
<feature type="binding site" evidence="14">
    <location>
        <position position="709"/>
    </location>
    <ligand>
        <name>ATP</name>
        <dbReference type="ChEBI" id="CHEBI:30616"/>
    </ligand>
</feature>
<comment type="subcellular location">
    <subcellularLocation>
        <location evidence="1 16">Membrane</location>
        <topology evidence="1 16">Multi-pass membrane protein</topology>
    </subcellularLocation>
</comment>
<dbReference type="GO" id="GO:0000287">
    <property type="term" value="F:magnesium ion binding"/>
    <property type="evidence" value="ECO:0007669"/>
    <property type="project" value="UniProtKB-UniRule"/>
</dbReference>
<feature type="transmembrane region" description="Helical" evidence="16">
    <location>
        <begin position="1258"/>
        <end position="1276"/>
    </location>
</feature>
<reference evidence="20 21" key="1">
    <citation type="submission" date="2017-07" db="EMBL/GenBank/DDBJ databases">
        <title>Genome sequence of the Sordaria macrospora wild type strain R19027.</title>
        <authorList>
            <person name="Nowrousian M."/>
            <person name="Teichert I."/>
            <person name="Kueck U."/>
        </authorList>
    </citation>
    <scope>NUCLEOTIDE SEQUENCE [LARGE SCALE GENOMIC DNA]</scope>
    <source>
        <strain evidence="20 21">R19027</strain>
        <tissue evidence="20">Mycelium</tissue>
    </source>
</reference>
<dbReference type="GO" id="GO:0045332">
    <property type="term" value="P:phospholipid translocation"/>
    <property type="evidence" value="ECO:0007669"/>
    <property type="project" value="TreeGrafter"/>
</dbReference>
<dbReference type="InterPro" id="IPR023299">
    <property type="entry name" value="ATPase_P-typ_cyto_dom_N"/>
</dbReference>
<feature type="compositionally biased region" description="Basic and acidic residues" evidence="17">
    <location>
        <begin position="1429"/>
        <end position="1442"/>
    </location>
</feature>
<feature type="binding site" evidence="15">
    <location>
        <position position="493"/>
    </location>
    <ligand>
        <name>Mg(2+)</name>
        <dbReference type="ChEBI" id="CHEBI:18420"/>
    </ligand>
</feature>
<keyword evidence="9 16" id="KW-1133">Transmembrane helix</keyword>
<feature type="binding site" evidence="14">
    <location>
        <position position="495"/>
    </location>
    <ligand>
        <name>ATP</name>
        <dbReference type="ChEBI" id="CHEBI:30616"/>
    </ligand>
</feature>
<evidence type="ECO:0000256" key="14">
    <source>
        <dbReference type="PIRSR" id="PIRSR606539-2"/>
    </source>
</evidence>
<feature type="domain" description="P-type ATPase C-terminal" evidence="19">
    <location>
        <begin position="1113"/>
        <end position="1360"/>
    </location>
</feature>
<dbReference type="GO" id="GO:0140326">
    <property type="term" value="F:ATPase-coupled intramembrane lipid transporter activity"/>
    <property type="evidence" value="ECO:0007669"/>
    <property type="project" value="UniProtKB-EC"/>
</dbReference>
<feature type="binding site" evidence="15">
    <location>
        <position position="1091"/>
    </location>
    <ligand>
        <name>Mg(2+)</name>
        <dbReference type="ChEBI" id="CHEBI:18420"/>
    </ligand>
</feature>
<dbReference type="InterPro" id="IPR008250">
    <property type="entry name" value="ATPase_P-typ_transduc_dom_A_sf"/>
</dbReference>
<evidence type="ECO:0000256" key="17">
    <source>
        <dbReference type="SAM" id="MobiDB-lite"/>
    </source>
</evidence>
<evidence type="ECO:0000256" key="12">
    <source>
        <dbReference type="ARBA" id="ARBA00049128"/>
    </source>
</evidence>
<dbReference type="Gene3D" id="3.40.50.1000">
    <property type="entry name" value="HAD superfamily/HAD-like"/>
    <property type="match status" value="1"/>
</dbReference>
<comment type="cofactor">
    <cofactor evidence="15">
        <name>Mg(2+)</name>
        <dbReference type="ChEBI" id="CHEBI:18420"/>
    </cofactor>
</comment>
<evidence type="ECO:0000256" key="10">
    <source>
        <dbReference type="ARBA" id="ARBA00023136"/>
    </source>
</evidence>
<dbReference type="NCBIfam" id="TIGR01652">
    <property type="entry name" value="ATPase-Plipid"/>
    <property type="match status" value="1"/>
</dbReference>
<dbReference type="InterPro" id="IPR023298">
    <property type="entry name" value="ATPase_P-typ_TM_dom_sf"/>
</dbReference>
<sequence>MRSFTRSTADEGGASVENVSLEKGSNTFSKAAILSPLRKTGTSATTVTRTIKASTQQLYQKYILELIFQEKELPPSKDGRHIPLRPHHDTPLIDERRGSAYIPNTIRTSRYTVYDFLPKQLFFQFSRLANFYFLCVGVPQTIPGVSTTGNFTTILPLLFFVLLTVVKEGYDDWKRHRLDKVENARSATVLRPIGYVDSRQDWRTGFGLRREKEKDTGAVDEDISDSGYKWYATQWKDLKVGDVIKLSRDEDVPADIVLLHADGENGMAYIETMALDGETNLKNKHVSKALQRCNTIQGIANCQAEFVVEDPNPDLYRFDGRVTVDGETLPLTLNEVVYRGCTLRNTTCAIGMVLNTGEECKLRRNADRHPKAKKPAMEKIANKIVISLVVVVISLSVGCSMGYLIWKDAYERKAWYLKHLGVEFQNIIIGFFIQFNNIIPLALYISLEIVKLGQMWMLNSDLEMYDKVSDTPAKCNTNTILENLGQIGYVFSDKTGTLTENVMKFRKMSIAGTTWLHEMDILKEQEELGLTQTRTKEKEMRVMLEPTPEYDDALAKTTTVMSVRSPNPRRSSSQWRSTGRPDHVQPEVTTEDLLEYIRLRPNAPFSRRAVQYILAMALCHTCLPEVRDGEIEFQAASPDELALVKAAQDLGFLVVQRSSHKVTLRISLGDGTEMERTYQILDVIEFSSKRKRMSIIVRCPDDRIWLITKGADSVILPRLRMAQLAKQKANEVRKSLEAEHEMQRRSEAREPRNSFGGRPSLTIRRSINLARQNSIAGPSKRPVNNRSKSFEVGRMSLSAPEDRLRPHITVRTASYDVPYEDAAVASVPGRFAFLDDPSVCDEGSIFARCFKHIDDFATEGLRTLLFAGRFLSESEYKTWKKLYHDAETSLVDRQERIEAAGEVVEQTLDLIGATAIEDKLQKGVPETIERLRRANIKIWMLTGDKRETAINIAHSARLCRPTSDIYILDATKGNLEGQLMDIVDELNIRAETMHTAIPNHTVVVIDGHTLAALDEPETHGNAKELFYNLIPTIDSVICCRASPAQKALLVTAIRNHSHQPLTPKKKGFLSYIVTPKRTSPLTLAIGDGANDLAMLSAAHVGVGISGREGLQAARVADYAIAQFRFLSRLLLVHGRWNYARTAKFIVATFWKEMFFYLPTELYQQYTGYTGTSLYESWSLTVLNTLFTSLCVIVPGVWEQDLSAETLMAVPELYVWGQRDGGLNLRQYLGWMVAAVAQGVVVWWVCWELYGGIAVKDNGLFAVGNLVFTVAIVWTNLKLLIIDTHYKTGITLGAFGITFGGWWIWQIFLAGAYAPGVWPYAVRGGFFSSFGPDPAWWGAFFAAVGLLTAVELGYQSIKRNMIVSGLWRLGWRKWMQWETWKGLLALGRGGAARGSGPMWAWDEAGGEGRNVEEWDVELWQALEKEQTVRDTLKGMSRVGHEGDGPEPDEEISEEEGDKEKNREESPVTDCERQEGSGVVVESVQISK</sequence>
<dbReference type="SFLD" id="SFLDG00002">
    <property type="entry name" value="C1.7:_P-type_atpase_like"/>
    <property type="match status" value="1"/>
</dbReference>
<keyword evidence="6 14" id="KW-0067">ATP-binding</keyword>
<feature type="transmembrane region" description="Helical" evidence="16">
    <location>
        <begin position="384"/>
        <end position="406"/>
    </location>
</feature>
<dbReference type="SUPFAM" id="SSF81660">
    <property type="entry name" value="Metal cation-transporting ATPase, ATP-binding domain N"/>
    <property type="match status" value="1"/>
</dbReference>
<dbReference type="VEuPathDB" id="FungiDB:SMAC_01068"/>
<dbReference type="SUPFAM" id="SSF81653">
    <property type="entry name" value="Calcium ATPase, transduction domain A"/>
    <property type="match status" value="1"/>
</dbReference>
<keyword evidence="8 16" id="KW-1278">Translocase</keyword>
<feature type="binding site" evidence="14">
    <location>
        <position position="1090"/>
    </location>
    <ligand>
        <name>ATP</name>
        <dbReference type="ChEBI" id="CHEBI:30616"/>
    </ligand>
</feature>
<dbReference type="InterPro" id="IPR032631">
    <property type="entry name" value="P-type_ATPase_N"/>
</dbReference>
<dbReference type="Pfam" id="PF16209">
    <property type="entry name" value="PhoLip_ATPase_N"/>
    <property type="match status" value="1"/>
</dbReference>
<feature type="domain" description="P-type ATPase N-terminal" evidence="18">
    <location>
        <begin position="98"/>
        <end position="154"/>
    </location>
</feature>
<keyword evidence="3 16" id="KW-0812">Transmembrane</keyword>
<dbReference type="GO" id="GO:0005802">
    <property type="term" value="C:trans-Golgi network"/>
    <property type="evidence" value="ECO:0007669"/>
    <property type="project" value="TreeGrafter"/>
</dbReference>
<keyword evidence="5 14" id="KW-0547">Nucleotide-binding</keyword>
<dbReference type="GO" id="GO:0006892">
    <property type="term" value="P:post-Golgi vesicle-mediated transport"/>
    <property type="evidence" value="ECO:0007669"/>
    <property type="project" value="TreeGrafter"/>
</dbReference>
<evidence type="ECO:0000256" key="16">
    <source>
        <dbReference type="RuleBase" id="RU362033"/>
    </source>
</evidence>
<dbReference type="Gene3D" id="2.70.150.10">
    <property type="entry name" value="Calcium-transporting ATPase, cytoplasmic transduction domain A"/>
    <property type="match status" value="1"/>
</dbReference>
<feature type="transmembrane region" description="Helical" evidence="16">
    <location>
        <begin position="1288"/>
        <end position="1313"/>
    </location>
</feature>
<dbReference type="InterPro" id="IPR006539">
    <property type="entry name" value="P-type_ATPase_IV"/>
</dbReference>
<feature type="binding site" evidence="14">
    <location>
        <position position="686"/>
    </location>
    <ligand>
        <name>ATP</name>
        <dbReference type="ChEBI" id="CHEBI:30616"/>
    </ligand>
</feature>
<evidence type="ECO:0000256" key="8">
    <source>
        <dbReference type="ARBA" id="ARBA00022967"/>
    </source>
</evidence>
<dbReference type="GO" id="GO:0016887">
    <property type="term" value="F:ATP hydrolysis activity"/>
    <property type="evidence" value="ECO:0007669"/>
    <property type="project" value="InterPro"/>
</dbReference>
<keyword evidence="10 16" id="KW-0472">Membrane</keyword>
<feature type="binding site" evidence="14">
    <location>
        <position position="640"/>
    </location>
    <ligand>
        <name>ATP</name>
        <dbReference type="ChEBI" id="CHEBI:30616"/>
    </ligand>
</feature>
<dbReference type="InterPro" id="IPR023214">
    <property type="entry name" value="HAD_sf"/>
</dbReference>
<proteinExistence type="inferred from homology"/>
<dbReference type="SFLD" id="SFLDS00003">
    <property type="entry name" value="Haloacid_Dehalogenase"/>
    <property type="match status" value="1"/>
</dbReference>
<feature type="binding site" evidence="15">
    <location>
        <position position="495"/>
    </location>
    <ligand>
        <name>Mg(2+)</name>
        <dbReference type="ChEBI" id="CHEBI:18420"/>
    </ligand>
</feature>
<accession>A0A8S8ZI90</accession>
<evidence type="ECO:0000259" key="18">
    <source>
        <dbReference type="Pfam" id="PF16209"/>
    </source>
</evidence>
<dbReference type="InterPro" id="IPR044492">
    <property type="entry name" value="P_typ_ATPase_HD_dom"/>
</dbReference>
<dbReference type="PROSITE" id="PS00154">
    <property type="entry name" value="ATPASE_E1_E2"/>
    <property type="match status" value="1"/>
</dbReference>
<dbReference type="PANTHER" id="PTHR24092:SF174">
    <property type="entry name" value="PHOSPHOLIPID-TRANSPORTING ATPASE DNF3-RELATED"/>
    <property type="match status" value="1"/>
</dbReference>
<feature type="binding site" evidence="14">
    <location>
        <position position="944"/>
    </location>
    <ligand>
        <name>ATP</name>
        <dbReference type="ChEBI" id="CHEBI:30616"/>
    </ligand>
</feature>
<feature type="binding site" evidence="14">
    <location>
        <position position="1040"/>
    </location>
    <ligand>
        <name>ATP</name>
        <dbReference type="ChEBI" id="CHEBI:30616"/>
    </ligand>
</feature>